<comment type="caution">
    <text evidence="3">The sequence shown here is derived from an EMBL/GenBank/DDBJ whole genome shotgun (WGS) entry which is preliminary data.</text>
</comment>
<feature type="compositionally biased region" description="Basic and acidic residues" evidence="1">
    <location>
        <begin position="42"/>
        <end position="81"/>
    </location>
</feature>
<feature type="signal peptide" evidence="2">
    <location>
        <begin position="1"/>
        <end position="23"/>
    </location>
</feature>
<dbReference type="RefSeq" id="WP_225237205.1">
    <property type="nucleotide sequence ID" value="NZ_JAHYBX010000001.1"/>
</dbReference>
<feature type="compositionally biased region" description="Basic and acidic residues" evidence="1">
    <location>
        <begin position="25"/>
        <end position="35"/>
    </location>
</feature>
<evidence type="ECO:0000256" key="2">
    <source>
        <dbReference type="SAM" id="SignalP"/>
    </source>
</evidence>
<dbReference type="Gene3D" id="3.10.450.160">
    <property type="entry name" value="inner membrane protein cigr"/>
    <property type="match status" value="1"/>
</dbReference>
<dbReference type="InterPro" id="IPR024572">
    <property type="entry name" value="RcnB"/>
</dbReference>
<dbReference type="Proteomes" id="UP001198602">
    <property type="component" value="Unassembled WGS sequence"/>
</dbReference>
<protein>
    <submittedName>
        <fullName evidence="3">RcnB family protein</fullName>
    </submittedName>
</protein>
<accession>A0ABS7Y8W9</accession>
<name>A0ABS7Y8W9_9BURK</name>
<dbReference type="Pfam" id="PF11776">
    <property type="entry name" value="RcnB"/>
    <property type="match status" value="1"/>
</dbReference>
<gene>
    <name evidence="3" type="ORF">LE190_02345</name>
</gene>
<keyword evidence="2" id="KW-0732">Signal</keyword>
<evidence type="ECO:0000256" key="1">
    <source>
        <dbReference type="SAM" id="MobiDB-lite"/>
    </source>
</evidence>
<organism evidence="3 4">
    <name type="scientific">Massilia hydrophila</name>
    <dbReference type="NCBI Taxonomy" id="3044279"/>
    <lineage>
        <taxon>Bacteria</taxon>
        <taxon>Pseudomonadati</taxon>
        <taxon>Pseudomonadota</taxon>
        <taxon>Betaproteobacteria</taxon>
        <taxon>Burkholderiales</taxon>
        <taxon>Oxalobacteraceae</taxon>
        <taxon>Telluria group</taxon>
        <taxon>Massilia</taxon>
    </lineage>
</organism>
<reference evidence="3 4" key="1">
    <citation type="submission" date="2021-07" db="EMBL/GenBank/DDBJ databases">
        <title>Characterization of Violacein-producing bacteria and related species.</title>
        <authorList>
            <person name="Wilson H.S."/>
            <person name="De Leon M.E."/>
        </authorList>
    </citation>
    <scope>NUCLEOTIDE SEQUENCE [LARGE SCALE GENOMIC DNA]</scope>
    <source>
        <strain evidence="3 4">HSC-2F05</strain>
    </source>
</reference>
<evidence type="ECO:0000313" key="3">
    <source>
        <dbReference type="EMBL" id="MCA1854769.1"/>
    </source>
</evidence>
<feature type="chain" id="PRO_5046504785" evidence="2">
    <location>
        <begin position="24"/>
        <end position="162"/>
    </location>
</feature>
<keyword evidence="4" id="KW-1185">Reference proteome</keyword>
<proteinExistence type="predicted"/>
<sequence>MKSTLFASALIALTMATSGSAYAQRNDHGYDRDQRNGYAHGQDQRRHDNDRRDGMRGNDRDHRDYRDNRDHRGNGHDLRGQDRYYDARHHVRDDRRGAGPRHNLRRGQRLDREYRDSRYVVSDWRARHLSAPPRGHHWVRAGNDYVLAAIATGLIAQVLLGN</sequence>
<feature type="region of interest" description="Disordered" evidence="1">
    <location>
        <begin position="22"/>
        <end position="81"/>
    </location>
</feature>
<evidence type="ECO:0000313" key="4">
    <source>
        <dbReference type="Proteomes" id="UP001198602"/>
    </source>
</evidence>
<dbReference type="EMBL" id="JAHYBX010000001">
    <property type="protein sequence ID" value="MCA1854769.1"/>
    <property type="molecule type" value="Genomic_DNA"/>
</dbReference>